<gene>
    <name evidence="1" type="primary">hutG</name>
    <name evidence="1" type="ORF">EKE94_05630</name>
</gene>
<proteinExistence type="predicted"/>
<dbReference type="OrthoDB" id="8716700at2"/>
<dbReference type="Pfam" id="PF05013">
    <property type="entry name" value="FGase"/>
    <property type="match status" value="1"/>
</dbReference>
<comment type="caution">
    <text evidence="1">The sequence shown here is derived from an EMBL/GenBank/DDBJ whole genome shotgun (WGS) entry which is preliminary data.</text>
</comment>
<dbReference type="AlphaFoldDB" id="A0A438AI37"/>
<dbReference type="Gene3D" id="3.40.630.40">
    <property type="entry name" value="Zn-dependent exopeptidases"/>
    <property type="match status" value="1"/>
</dbReference>
<protein>
    <submittedName>
        <fullName evidence="1">N-formylglutamate deformylase</fullName>
        <ecNumber evidence="1">3.5.1.68</ecNumber>
    </submittedName>
</protein>
<name>A0A438AI37_9RHOB</name>
<dbReference type="EC" id="3.5.1.68" evidence="1"/>
<dbReference type="Proteomes" id="UP000285908">
    <property type="component" value="Unassembled WGS sequence"/>
</dbReference>
<organism evidence="1 2">
    <name type="scientific">Mesobaculum littorinae</name>
    <dbReference type="NCBI Taxonomy" id="2486419"/>
    <lineage>
        <taxon>Bacteria</taxon>
        <taxon>Pseudomonadati</taxon>
        <taxon>Pseudomonadota</taxon>
        <taxon>Alphaproteobacteria</taxon>
        <taxon>Rhodobacterales</taxon>
        <taxon>Roseobacteraceae</taxon>
        <taxon>Mesobaculum</taxon>
    </lineage>
</organism>
<dbReference type="EMBL" id="RQXX01000002">
    <property type="protein sequence ID" value="RVV98401.1"/>
    <property type="molecule type" value="Genomic_DNA"/>
</dbReference>
<dbReference type="NCBIfam" id="TIGR02017">
    <property type="entry name" value="hutG_amidohyd"/>
    <property type="match status" value="1"/>
</dbReference>
<evidence type="ECO:0000313" key="2">
    <source>
        <dbReference type="Proteomes" id="UP000285908"/>
    </source>
</evidence>
<dbReference type="SUPFAM" id="SSF53187">
    <property type="entry name" value="Zn-dependent exopeptidases"/>
    <property type="match status" value="1"/>
</dbReference>
<dbReference type="InterPro" id="IPR007709">
    <property type="entry name" value="N-FG_amidohydro"/>
</dbReference>
<reference evidence="1 2" key="1">
    <citation type="submission" date="2018-11" db="EMBL/GenBank/DDBJ databases">
        <title>Mesobaculum littorinae gen. nov., sp. nov., isolated from Littorina scabra that represents a novel genus of the order Rhodobacteraceae.</title>
        <authorList>
            <person name="Li F."/>
        </authorList>
    </citation>
    <scope>NUCLEOTIDE SEQUENCE [LARGE SCALE GENOMIC DNA]</scope>
    <source>
        <strain evidence="1 2">M0103</strain>
    </source>
</reference>
<keyword evidence="1" id="KW-0378">Hydrolase</keyword>
<evidence type="ECO:0000313" key="1">
    <source>
        <dbReference type="EMBL" id="RVV98401.1"/>
    </source>
</evidence>
<dbReference type="RefSeq" id="WP_127905634.1">
    <property type="nucleotide sequence ID" value="NZ_RQXX01000002.1"/>
</dbReference>
<dbReference type="InterPro" id="IPR010247">
    <property type="entry name" value="HutG_amidohyd"/>
</dbReference>
<dbReference type="GO" id="GO:0050129">
    <property type="term" value="F:N-formylglutamate deformylase activity"/>
    <property type="evidence" value="ECO:0007669"/>
    <property type="project" value="UniProtKB-EC"/>
</dbReference>
<keyword evidence="2" id="KW-1185">Reference proteome</keyword>
<sequence length="275" mass="29613">MPSDIDVSSPTALCDLIRGDGPLLLNVPHAGLVLPPEVAEALRPEAAGLRDTDWHMDRIAREVRPVGASLMVARVSRYAADLNRPRDDTPLYDSATTGLISTIDFDGAPLYRDGAAPDAAARAARVSAYWTPYHAALTDEIARIRAAHGYCLLLDLHSIRSRVPRLFDGRLPDLNLGTNSGASCAPGLARAAHAAIEGHGLSVVRDGRFKGGYITRHYGTPDRHVHALQIEIAQEVYMQETPPWTYLPEKAARLTGALGALIAAMAAFSPEREDG</sequence>
<accession>A0A438AI37</accession>